<feature type="transmembrane region" description="Helical" evidence="2">
    <location>
        <begin position="7"/>
        <end position="26"/>
    </location>
</feature>
<feature type="compositionally biased region" description="Basic and acidic residues" evidence="1">
    <location>
        <begin position="315"/>
        <end position="325"/>
    </location>
</feature>
<accession>A0AB39PST1</accession>
<evidence type="ECO:0008006" key="4">
    <source>
        <dbReference type="Google" id="ProtNLM"/>
    </source>
</evidence>
<dbReference type="AlphaFoldDB" id="A0AB39PST1"/>
<keyword evidence="2" id="KW-1133">Transmembrane helix</keyword>
<name>A0AB39PST1_9ACTN</name>
<sequence length="360" mass="39480">MSSGQKTVSVFLMLISSMLVLILGLYVSWPIWAWPVAVVLLGASWAGATTAASRVNRGKLFPDTVTAPPVPEVERRELAVKDVALPSSLEDYDFLLSATIRWCPEKPYAQETGIHHGGLAVEAVLARARNITAACDPFRSSLAQHELSGALAEMYPDRSGHIRAMALEVVLRLSAEDQNRLDRLAAIRKDEELWEHERKWEKSRRAYLGDDVLRDTGRAVVWWLAKNDDQVEKTVEDIGLLAQLTSAANNEQVAEPFRHLVPDAFPETPAAQTPRGPAELFTDFMQGLGFKPGADDCMMVADQVAVAIKEKDAEAAEEIRKRFAPPDESEAEGQGRDGDEDAGADDPDAPATDRGPVTEE</sequence>
<evidence type="ECO:0000313" key="3">
    <source>
        <dbReference type="EMBL" id="XDQ33362.1"/>
    </source>
</evidence>
<keyword evidence="2" id="KW-0812">Transmembrane</keyword>
<protein>
    <recommendedName>
        <fullName evidence="4">Secreted protein</fullName>
    </recommendedName>
</protein>
<feature type="compositionally biased region" description="Acidic residues" evidence="1">
    <location>
        <begin position="338"/>
        <end position="348"/>
    </location>
</feature>
<evidence type="ECO:0000256" key="1">
    <source>
        <dbReference type="SAM" id="MobiDB-lite"/>
    </source>
</evidence>
<keyword evidence="2" id="KW-0472">Membrane</keyword>
<evidence type="ECO:0000256" key="2">
    <source>
        <dbReference type="SAM" id="Phobius"/>
    </source>
</evidence>
<proteinExistence type="predicted"/>
<reference evidence="3" key="1">
    <citation type="submission" date="2024-07" db="EMBL/GenBank/DDBJ databases">
        <authorList>
            <person name="Yu S.T."/>
        </authorList>
    </citation>
    <scope>NUCLEOTIDE SEQUENCE</scope>
    <source>
        <strain evidence="3">R28</strain>
    </source>
</reference>
<feature type="compositionally biased region" description="Low complexity" evidence="1">
    <location>
        <begin position="349"/>
        <end position="360"/>
    </location>
</feature>
<feature type="region of interest" description="Disordered" evidence="1">
    <location>
        <begin position="315"/>
        <end position="360"/>
    </location>
</feature>
<dbReference type="RefSeq" id="WP_369167919.1">
    <property type="nucleotide sequence ID" value="NZ_CP163439.1"/>
</dbReference>
<feature type="transmembrane region" description="Helical" evidence="2">
    <location>
        <begin position="32"/>
        <end position="52"/>
    </location>
</feature>
<gene>
    <name evidence="3" type="ORF">AB5J49_08540</name>
</gene>
<dbReference type="EMBL" id="CP163439">
    <property type="protein sequence ID" value="XDQ33362.1"/>
    <property type="molecule type" value="Genomic_DNA"/>
</dbReference>
<organism evidence="3">
    <name type="scientific">Streptomyces sp. R28</name>
    <dbReference type="NCBI Taxonomy" id="3238628"/>
    <lineage>
        <taxon>Bacteria</taxon>
        <taxon>Bacillati</taxon>
        <taxon>Actinomycetota</taxon>
        <taxon>Actinomycetes</taxon>
        <taxon>Kitasatosporales</taxon>
        <taxon>Streptomycetaceae</taxon>
        <taxon>Streptomyces</taxon>
    </lineage>
</organism>